<sequence>MTSSTPSPAEPLLTLTDRVDIDELAQVYRTVHTADLYLPDHREPSVEQRLAWTAQAPGFQAALGWQHDRVVGAILGCPLPAETGWWRDLPADPELVREWPGRTFAVCEAFVLPELRRHQLGLRLFAELLGARGEERASLAVADSNTPVARSMQSLGWQHVGELVPFPGWRPHGMFLRPLPWRQPAGQPARQ</sequence>
<gene>
    <name evidence="2" type="ORF">JQS43_14025</name>
</gene>
<evidence type="ECO:0000313" key="2">
    <source>
        <dbReference type="EMBL" id="QSB12803.1"/>
    </source>
</evidence>
<dbReference type="GO" id="GO:0016747">
    <property type="term" value="F:acyltransferase activity, transferring groups other than amino-acyl groups"/>
    <property type="evidence" value="ECO:0007669"/>
    <property type="project" value="InterPro"/>
</dbReference>
<dbReference type="InterPro" id="IPR016181">
    <property type="entry name" value="Acyl_CoA_acyltransferase"/>
</dbReference>
<name>A0A895YBG1_9ACTN</name>
<dbReference type="PROSITE" id="PS51186">
    <property type="entry name" value="GNAT"/>
    <property type="match status" value="1"/>
</dbReference>
<dbReference type="EMBL" id="CP070499">
    <property type="protein sequence ID" value="QSB12803.1"/>
    <property type="molecule type" value="Genomic_DNA"/>
</dbReference>
<reference evidence="2" key="1">
    <citation type="submission" date="2021-02" db="EMBL/GenBank/DDBJ databases">
        <title>Natrosporangium hydrolyticum gen. nov., sp. nov, a haloalkaliphilic actinobacterium from a soda solonchak soil.</title>
        <authorList>
            <person name="Sorokin D.Y."/>
            <person name="Khijniak T.V."/>
            <person name="Zakharycheva A.P."/>
            <person name="Boueva O.V."/>
            <person name="Ariskina E.V."/>
            <person name="Hahnke R.L."/>
            <person name="Bunk B."/>
            <person name="Sproer C."/>
            <person name="Schumann P."/>
            <person name="Evtushenko L.I."/>
            <person name="Kublanov I.V."/>
        </authorList>
    </citation>
    <scope>NUCLEOTIDE SEQUENCE</scope>
    <source>
        <strain evidence="2">DSM 106523</strain>
    </source>
</reference>
<dbReference type="Proteomes" id="UP000662857">
    <property type="component" value="Chromosome"/>
</dbReference>
<dbReference type="InterPro" id="IPR000182">
    <property type="entry name" value="GNAT_dom"/>
</dbReference>
<organism evidence="2 3">
    <name type="scientific">Natronosporangium hydrolyticum</name>
    <dbReference type="NCBI Taxonomy" id="2811111"/>
    <lineage>
        <taxon>Bacteria</taxon>
        <taxon>Bacillati</taxon>
        <taxon>Actinomycetota</taxon>
        <taxon>Actinomycetes</taxon>
        <taxon>Micromonosporales</taxon>
        <taxon>Micromonosporaceae</taxon>
        <taxon>Natronosporangium</taxon>
    </lineage>
</organism>
<dbReference type="KEGG" id="nhy:JQS43_14025"/>
<accession>A0A895YBG1</accession>
<proteinExistence type="predicted"/>
<evidence type="ECO:0000313" key="3">
    <source>
        <dbReference type="Proteomes" id="UP000662857"/>
    </source>
</evidence>
<dbReference type="RefSeq" id="WP_239674843.1">
    <property type="nucleotide sequence ID" value="NZ_CP070499.1"/>
</dbReference>
<dbReference type="SUPFAM" id="SSF55729">
    <property type="entry name" value="Acyl-CoA N-acyltransferases (Nat)"/>
    <property type="match status" value="1"/>
</dbReference>
<evidence type="ECO:0000259" key="1">
    <source>
        <dbReference type="PROSITE" id="PS51186"/>
    </source>
</evidence>
<protein>
    <submittedName>
        <fullName evidence="2">GNAT family N-acetyltransferase</fullName>
    </submittedName>
</protein>
<feature type="domain" description="N-acetyltransferase" evidence="1">
    <location>
        <begin position="19"/>
        <end position="186"/>
    </location>
</feature>
<dbReference type="Pfam" id="PF00583">
    <property type="entry name" value="Acetyltransf_1"/>
    <property type="match status" value="1"/>
</dbReference>
<dbReference type="Gene3D" id="3.40.630.30">
    <property type="match status" value="1"/>
</dbReference>
<dbReference type="AlphaFoldDB" id="A0A895YBG1"/>
<keyword evidence="3" id="KW-1185">Reference proteome</keyword>